<dbReference type="InterPro" id="IPR016047">
    <property type="entry name" value="M23ase_b-sheet_dom"/>
</dbReference>
<name>A0A317ZJI2_9MICO</name>
<reference evidence="4 5" key="1">
    <citation type="submission" date="2018-05" db="EMBL/GenBank/DDBJ databases">
        <title>Genetic diversity of glacier-inhabiting Cryobacterium bacteria in China and description of Cryobacterium mengkeensis sp. nov. and Arthrobacter glacialis sp. nov.</title>
        <authorList>
            <person name="Liu Q."/>
            <person name="Xin Y.-H."/>
        </authorList>
    </citation>
    <scope>NUCLEOTIDE SEQUENCE [LARGE SCALE GENOMIC DNA]</scope>
    <source>
        <strain evidence="4 5">SK-1</strain>
    </source>
</reference>
<protein>
    <submittedName>
        <fullName evidence="4">Cell wall-binding protein</fullName>
    </submittedName>
</protein>
<dbReference type="AlphaFoldDB" id="A0A317ZJI2"/>
<evidence type="ECO:0000313" key="5">
    <source>
        <dbReference type="Proteomes" id="UP000246722"/>
    </source>
</evidence>
<accession>A0A317ZJI2</accession>
<gene>
    <name evidence="4" type="ORF">CTB96_19905</name>
</gene>
<evidence type="ECO:0000256" key="2">
    <source>
        <dbReference type="SAM" id="MobiDB-lite"/>
    </source>
</evidence>
<dbReference type="RefSeq" id="WP_110128722.1">
    <property type="nucleotide sequence ID" value="NZ_QHLY01000013.1"/>
</dbReference>
<keyword evidence="1" id="KW-0175">Coiled coil</keyword>
<comment type="caution">
    <text evidence="4">The sequence shown here is derived from an EMBL/GenBank/DDBJ whole genome shotgun (WGS) entry which is preliminary data.</text>
</comment>
<dbReference type="PANTHER" id="PTHR21666:SF270">
    <property type="entry name" value="MUREIN HYDROLASE ACTIVATOR ENVC"/>
    <property type="match status" value="1"/>
</dbReference>
<dbReference type="CDD" id="cd12797">
    <property type="entry name" value="M23_peptidase"/>
    <property type="match status" value="1"/>
</dbReference>
<feature type="coiled-coil region" evidence="1">
    <location>
        <begin position="234"/>
        <end position="306"/>
    </location>
</feature>
<dbReference type="EMBL" id="QHLY01000013">
    <property type="protein sequence ID" value="PXA65732.1"/>
    <property type="molecule type" value="Genomic_DNA"/>
</dbReference>
<evidence type="ECO:0000256" key="1">
    <source>
        <dbReference type="SAM" id="Coils"/>
    </source>
</evidence>
<feature type="region of interest" description="Disordered" evidence="2">
    <location>
        <begin position="119"/>
        <end position="145"/>
    </location>
</feature>
<dbReference type="PANTHER" id="PTHR21666">
    <property type="entry name" value="PEPTIDASE-RELATED"/>
    <property type="match status" value="1"/>
</dbReference>
<dbReference type="InterPro" id="IPR050570">
    <property type="entry name" value="Cell_wall_metabolism_enzyme"/>
</dbReference>
<dbReference type="SUPFAM" id="SSF51261">
    <property type="entry name" value="Duplicated hybrid motif"/>
    <property type="match status" value="1"/>
</dbReference>
<organism evidence="4 5">
    <name type="scientific">Cryobacterium arcticum</name>
    <dbReference type="NCBI Taxonomy" id="670052"/>
    <lineage>
        <taxon>Bacteria</taxon>
        <taxon>Bacillati</taxon>
        <taxon>Actinomycetota</taxon>
        <taxon>Actinomycetes</taxon>
        <taxon>Micrococcales</taxon>
        <taxon>Microbacteriaceae</taxon>
        <taxon>Cryobacterium</taxon>
    </lineage>
</organism>
<dbReference type="Gene3D" id="2.70.70.10">
    <property type="entry name" value="Glucose Permease (Domain IIA)"/>
    <property type="match status" value="1"/>
</dbReference>
<dbReference type="Pfam" id="PF01551">
    <property type="entry name" value="Peptidase_M23"/>
    <property type="match status" value="1"/>
</dbReference>
<evidence type="ECO:0000259" key="3">
    <source>
        <dbReference type="Pfam" id="PF01551"/>
    </source>
</evidence>
<dbReference type="OrthoDB" id="1099523at2"/>
<dbReference type="InterPro" id="IPR011055">
    <property type="entry name" value="Dup_hybrid_motif"/>
</dbReference>
<feature type="domain" description="M23ase beta-sheet core" evidence="3">
    <location>
        <begin position="361"/>
        <end position="456"/>
    </location>
</feature>
<evidence type="ECO:0000313" key="4">
    <source>
        <dbReference type="EMBL" id="PXA65732.1"/>
    </source>
</evidence>
<keyword evidence="5" id="KW-1185">Reference proteome</keyword>
<sequence length="469" mass="47780">MKSTATVISRGLRAGLHRMRPSRQRTPDSTSTVRSKVMGVTGFAAAITLAVTLASPISPAMAIDYPSWEDLQAAKSNTAAAADQVTQIQNAIAGLQTEVERTQSEAEARGTELQVAQEKFDDASRRATDLQTQADTSKTEADAATRQAGQLAAQLYRTGGTDLSVNLFIDGQASGEGADELLSKLGSMSKLVERSTDVYDQAQTANNTAQSLGDQAAIAKTERETLRVAAEAALAAAQEAAEAAAAALAESEAQSVVLEAQLQFMQDAEATTAAAYQAGVVERARLAEVERQRVAAERAAAAAASASNQSSGGGATGTAGAGLSGGSIGGQGWAVPAGGRITDGYGARSVLCGSGGCSGGFHYGTDIGTGCSAPIYAAATGTVTYAGRYGTYGNFILISHGNGVETGYAHIRDGGIFVSVGQRVDVGQNIASSGTTGASTGCHLHFEVRTGGNRINAVPFMSDRGAPLG</sequence>
<dbReference type="GO" id="GO:0004222">
    <property type="term" value="F:metalloendopeptidase activity"/>
    <property type="evidence" value="ECO:0007669"/>
    <property type="project" value="TreeGrafter"/>
</dbReference>
<dbReference type="Proteomes" id="UP000246722">
    <property type="component" value="Unassembled WGS sequence"/>
</dbReference>
<feature type="compositionally biased region" description="Basic and acidic residues" evidence="2">
    <location>
        <begin position="119"/>
        <end position="128"/>
    </location>
</feature>
<proteinExistence type="predicted"/>